<dbReference type="Pfam" id="PF00067">
    <property type="entry name" value="p450"/>
    <property type="match status" value="1"/>
</dbReference>
<dbReference type="GO" id="GO:0016705">
    <property type="term" value="F:oxidoreductase activity, acting on paired donors, with incorporation or reduction of molecular oxygen"/>
    <property type="evidence" value="ECO:0007669"/>
    <property type="project" value="InterPro"/>
</dbReference>
<dbReference type="GO" id="GO:0005506">
    <property type="term" value="F:iron ion binding"/>
    <property type="evidence" value="ECO:0007669"/>
    <property type="project" value="InterPro"/>
</dbReference>
<evidence type="ECO:0000256" key="1">
    <source>
        <dbReference type="ARBA" id="ARBA00022617"/>
    </source>
</evidence>
<dbReference type="OMA" id="CLIHITI"/>
<dbReference type="InterPro" id="IPR036396">
    <property type="entry name" value="Cyt_P450_sf"/>
</dbReference>
<sequence>MLFSGRIEKLSEDMRANEKYSYDTIKRRIERKTDRLDFLTRILEDRDPKVVTDTQIAAHASDLVIGGSDTTATALSCIIYHLLKNPLILSRLTAEIRNAFESYSDITNISTTPLPYLRVVILEGLRIYPPAPFGPPRVVPEGGDTVDGHFLPEGVSRLTPN</sequence>
<dbReference type="PANTHER" id="PTHR24305">
    <property type="entry name" value="CYTOCHROME P450"/>
    <property type="match status" value="1"/>
</dbReference>
<name>M7SSY5_EUTLA</name>
<accession>M7SSY5</accession>
<organism evidence="4 5">
    <name type="scientific">Eutypa lata (strain UCR-EL1)</name>
    <name type="common">Grapevine dieback disease fungus</name>
    <name type="synonym">Eutypa armeniacae</name>
    <dbReference type="NCBI Taxonomy" id="1287681"/>
    <lineage>
        <taxon>Eukaryota</taxon>
        <taxon>Fungi</taxon>
        <taxon>Dikarya</taxon>
        <taxon>Ascomycota</taxon>
        <taxon>Pezizomycotina</taxon>
        <taxon>Sordariomycetes</taxon>
        <taxon>Xylariomycetidae</taxon>
        <taxon>Xylariales</taxon>
        <taxon>Diatrypaceae</taxon>
        <taxon>Eutypa</taxon>
    </lineage>
</organism>
<dbReference type="SUPFAM" id="SSF48264">
    <property type="entry name" value="Cytochrome P450"/>
    <property type="match status" value="1"/>
</dbReference>
<gene>
    <name evidence="4" type="ORF">UCREL1_3372</name>
</gene>
<keyword evidence="5" id="KW-1185">Reference proteome</keyword>
<reference evidence="5" key="1">
    <citation type="journal article" date="2013" name="Genome Announc.">
        <title>Draft genome sequence of the grapevine dieback fungus Eutypa lata UCR-EL1.</title>
        <authorList>
            <person name="Blanco-Ulate B."/>
            <person name="Rolshausen P.E."/>
            <person name="Cantu D."/>
        </authorList>
    </citation>
    <scope>NUCLEOTIDE SEQUENCE [LARGE SCALE GENOMIC DNA]</scope>
    <source>
        <strain evidence="5">UCR-EL1</strain>
    </source>
</reference>
<dbReference type="GO" id="GO:0004497">
    <property type="term" value="F:monooxygenase activity"/>
    <property type="evidence" value="ECO:0007669"/>
    <property type="project" value="UniProtKB-KW"/>
</dbReference>
<dbReference type="OrthoDB" id="1470350at2759"/>
<evidence type="ECO:0000313" key="5">
    <source>
        <dbReference type="Proteomes" id="UP000012174"/>
    </source>
</evidence>
<keyword evidence="4" id="KW-0503">Monooxygenase</keyword>
<dbReference type="KEGG" id="ela:UCREL1_3372"/>
<keyword evidence="4" id="KW-0560">Oxidoreductase</keyword>
<dbReference type="Proteomes" id="UP000012174">
    <property type="component" value="Unassembled WGS sequence"/>
</dbReference>
<dbReference type="GO" id="GO:0020037">
    <property type="term" value="F:heme binding"/>
    <property type="evidence" value="ECO:0007669"/>
    <property type="project" value="InterPro"/>
</dbReference>
<keyword evidence="1" id="KW-0349">Heme</keyword>
<dbReference type="PANTHER" id="PTHR24305:SF161">
    <property type="entry name" value="P450, PUTATIVE (EUROFUNG)-RELATED"/>
    <property type="match status" value="1"/>
</dbReference>
<dbReference type="Gene3D" id="1.10.630.10">
    <property type="entry name" value="Cytochrome P450"/>
    <property type="match status" value="1"/>
</dbReference>
<dbReference type="InterPro" id="IPR002401">
    <property type="entry name" value="Cyt_P450_E_grp-I"/>
</dbReference>
<proteinExistence type="predicted"/>
<dbReference type="InterPro" id="IPR001128">
    <property type="entry name" value="Cyt_P450"/>
</dbReference>
<dbReference type="InterPro" id="IPR050121">
    <property type="entry name" value="Cytochrome_P450_monoxygenase"/>
</dbReference>
<protein>
    <submittedName>
        <fullName evidence="4">Putative benzoate 4-monooxygenase cytochrome p450 protein</fullName>
    </submittedName>
</protein>
<dbReference type="EMBL" id="KB706050">
    <property type="protein sequence ID" value="EMR69604.1"/>
    <property type="molecule type" value="Genomic_DNA"/>
</dbReference>
<dbReference type="AlphaFoldDB" id="M7SSY5"/>
<evidence type="ECO:0000256" key="2">
    <source>
        <dbReference type="ARBA" id="ARBA00022723"/>
    </source>
</evidence>
<keyword evidence="3" id="KW-0408">Iron</keyword>
<evidence type="ECO:0000256" key="3">
    <source>
        <dbReference type="ARBA" id="ARBA00023004"/>
    </source>
</evidence>
<dbReference type="PRINTS" id="PR00463">
    <property type="entry name" value="EP450I"/>
</dbReference>
<keyword evidence="2" id="KW-0479">Metal-binding</keyword>
<dbReference type="HOGENOM" id="CLU_1643707_0_0_1"/>
<evidence type="ECO:0000313" key="4">
    <source>
        <dbReference type="EMBL" id="EMR69604.1"/>
    </source>
</evidence>
<dbReference type="eggNOG" id="KOG0157">
    <property type="taxonomic scope" value="Eukaryota"/>
</dbReference>